<name>A0A317Z7V9_STAPS</name>
<proteinExistence type="predicted"/>
<organism evidence="5 6">
    <name type="scientific">Staphylococcus pseudintermedius</name>
    <dbReference type="NCBI Taxonomy" id="283734"/>
    <lineage>
        <taxon>Bacteria</taxon>
        <taxon>Bacillati</taxon>
        <taxon>Bacillota</taxon>
        <taxon>Bacilli</taxon>
        <taxon>Bacillales</taxon>
        <taxon>Staphylococcaceae</taxon>
        <taxon>Staphylococcus</taxon>
        <taxon>Staphylococcus intermedius group</taxon>
    </lineage>
</organism>
<evidence type="ECO:0000256" key="1">
    <source>
        <dbReference type="ARBA" id="ARBA00001946"/>
    </source>
</evidence>
<dbReference type="Gene3D" id="3.40.1350.10">
    <property type="match status" value="1"/>
</dbReference>
<sequence length="98" mass="11491">MKETKLEQYLVKEIKKENGLCLKWVSPGTKGVPDRIVIMPGGKTYFVEMKQNKGRIDPLQKYMHKQFNQRGHKVYVLWTKEHVNEFVNKVGDRSGDKI</sequence>
<dbReference type="AlphaFoldDB" id="A0A317Z7V9"/>
<evidence type="ECO:0000313" key="5">
    <source>
        <dbReference type="EMBL" id="PWZ98320.1"/>
    </source>
</evidence>
<dbReference type="InterPro" id="IPR011856">
    <property type="entry name" value="tRNA_endonuc-like_dom_sf"/>
</dbReference>
<evidence type="ECO:0000259" key="4">
    <source>
        <dbReference type="SMART" id="SM00990"/>
    </source>
</evidence>
<evidence type="ECO:0000256" key="2">
    <source>
        <dbReference type="ARBA" id="ARBA00022722"/>
    </source>
</evidence>
<feature type="domain" description="VRR-NUC" evidence="4">
    <location>
        <begin position="1"/>
        <end position="81"/>
    </location>
</feature>
<dbReference type="Proteomes" id="UP000246351">
    <property type="component" value="Unassembled WGS sequence"/>
</dbReference>
<comment type="cofactor">
    <cofactor evidence="1">
        <name>Mg(2+)</name>
        <dbReference type="ChEBI" id="CHEBI:18420"/>
    </cofactor>
</comment>
<dbReference type="SMART" id="SM00990">
    <property type="entry name" value="VRR_NUC"/>
    <property type="match status" value="1"/>
</dbReference>
<comment type="caution">
    <text evidence="5">The sequence shown here is derived from an EMBL/GenBank/DDBJ whole genome shotgun (WGS) entry which is preliminary data.</text>
</comment>
<keyword evidence="2" id="KW-0540">Nuclease</keyword>
<keyword evidence="3" id="KW-0378">Hydrolase</keyword>
<dbReference type="InterPro" id="IPR014883">
    <property type="entry name" value="VRR_NUC"/>
</dbReference>
<dbReference type="RefSeq" id="WP_037543743.1">
    <property type="nucleotide sequence ID" value="NZ_BAAFJH010000057.1"/>
</dbReference>
<dbReference type="GO" id="GO:0016788">
    <property type="term" value="F:hydrolase activity, acting on ester bonds"/>
    <property type="evidence" value="ECO:0007669"/>
    <property type="project" value="InterPro"/>
</dbReference>
<reference evidence="5 6" key="1">
    <citation type="journal article" date="2018" name="Vet. Microbiol.">
        <title>Clonal diversity and geographic distribution of methicillin-resistant Staphylococcus pseudintermedius from Australian animals: Discovery of novel sequence types.</title>
        <authorList>
            <person name="Worthing K.A."/>
            <person name="Abraham S."/>
            <person name="Coombs G.W."/>
            <person name="Pang S."/>
            <person name="Saputra S."/>
            <person name="Jordan D."/>
            <person name="Trott D.J."/>
            <person name="Norris J.M."/>
        </authorList>
    </citation>
    <scope>NUCLEOTIDE SEQUENCE [LARGE SCALE GENOMIC DNA]</scope>
    <source>
        <strain evidence="5 6">ST71 3</strain>
    </source>
</reference>
<dbReference type="Pfam" id="PF08774">
    <property type="entry name" value="VRR_NUC"/>
    <property type="match status" value="1"/>
</dbReference>
<dbReference type="GO" id="GO:0004518">
    <property type="term" value="F:nuclease activity"/>
    <property type="evidence" value="ECO:0007669"/>
    <property type="project" value="UniProtKB-KW"/>
</dbReference>
<accession>A0A317Z7V9</accession>
<protein>
    <submittedName>
        <fullName evidence="5">VRR-NUC domain-containing protein</fullName>
    </submittedName>
</protein>
<evidence type="ECO:0000313" key="6">
    <source>
        <dbReference type="Proteomes" id="UP000246351"/>
    </source>
</evidence>
<dbReference type="EMBL" id="QEIV01000791">
    <property type="protein sequence ID" value="PWZ98320.1"/>
    <property type="molecule type" value="Genomic_DNA"/>
</dbReference>
<gene>
    <name evidence="5" type="ORF">DD924_08755</name>
</gene>
<evidence type="ECO:0000256" key="3">
    <source>
        <dbReference type="ARBA" id="ARBA00022801"/>
    </source>
</evidence>
<dbReference type="GO" id="GO:0003676">
    <property type="term" value="F:nucleic acid binding"/>
    <property type="evidence" value="ECO:0007669"/>
    <property type="project" value="InterPro"/>
</dbReference>